<keyword evidence="5" id="KW-0813">Transport</keyword>
<sequence length="233" mass="25480">MTRSQHARFIPGEEVGTVTEWDFGAVDQASVRFAAKLKAQASLEEQAKEENFRKAGFTDGYSQGYTQGHAQATLEGQRQITEYIATQGQETARTFGQLFETVRAQLAESEQVMAKGVLELACEVARQVLRHEMSTNPNALQPVVREALSVLAIDSKAALVRLNPLDMEVLAEVLRQEFSSLSLTLLPDASITRGGCLVESAGTVVDGTVEKRWKRAVASLGLENAWEDDHDAA</sequence>
<gene>
    <name evidence="11" type="ORF">J2X15_004218</name>
</gene>
<evidence type="ECO:0000259" key="10">
    <source>
        <dbReference type="Pfam" id="PF02108"/>
    </source>
</evidence>
<dbReference type="PANTHER" id="PTHR34982:SF1">
    <property type="entry name" value="FLAGELLAR ASSEMBLY PROTEIN FLIH"/>
    <property type="match status" value="1"/>
</dbReference>
<keyword evidence="11" id="KW-0969">Cilium</keyword>
<name>A0ABU1ZTN0_9BURK</name>
<reference evidence="11 12" key="1">
    <citation type="submission" date="2023-07" db="EMBL/GenBank/DDBJ databases">
        <title>Sorghum-associated microbial communities from plants grown in Nebraska, USA.</title>
        <authorList>
            <person name="Schachtman D."/>
        </authorList>
    </citation>
    <scope>NUCLEOTIDE SEQUENCE [LARGE SCALE GENOMIC DNA]</scope>
    <source>
        <strain evidence="11 12">BE308</strain>
    </source>
</reference>
<evidence type="ECO:0000256" key="9">
    <source>
        <dbReference type="ARBA" id="ARBA00023225"/>
    </source>
</evidence>
<evidence type="ECO:0000313" key="12">
    <source>
        <dbReference type="Proteomes" id="UP001268089"/>
    </source>
</evidence>
<evidence type="ECO:0000256" key="5">
    <source>
        <dbReference type="ARBA" id="ARBA00022448"/>
    </source>
</evidence>
<evidence type="ECO:0000256" key="2">
    <source>
        <dbReference type="ARBA" id="ARBA00004496"/>
    </source>
</evidence>
<evidence type="ECO:0000256" key="8">
    <source>
        <dbReference type="ARBA" id="ARBA00022927"/>
    </source>
</evidence>
<keyword evidence="11" id="KW-0282">Flagellum</keyword>
<proteinExistence type="inferred from homology"/>
<dbReference type="SUPFAM" id="SSF160527">
    <property type="entry name" value="V-type ATPase subunit E-like"/>
    <property type="match status" value="1"/>
</dbReference>
<evidence type="ECO:0000256" key="7">
    <source>
        <dbReference type="ARBA" id="ARBA00022795"/>
    </source>
</evidence>
<protein>
    <recommendedName>
        <fullName evidence="4">Flagellar assembly protein FliH</fullName>
    </recommendedName>
</protein>
<keyword evidence="11" id="KW-0966">Cell projection</keyword>
<keyword evidence="12" id="KW-1185">Reference proteome</keyword>
<comment type="similarity">
    <text evidence="3">Belongs to the FliH family.</text>
</comment>
<keyword evidence="7" id="KW-1005">Bacterial flagellum biogenesis</keyword>
<dbReference type="PANTHER" id="PTHR34982">
    <property type="entry name" value="YOP PROTEINS TRANSLOCATION PROTEIN L"/>
    <property type="match status" value="1"/>
</dbReference>
<comment type="function">
    <text evidence="1">Needed for flagellar regrowth and assembly.</text>
</comment>
<keyword evidence="8" id="KW-0653">Protein transport</keyword>
<accession>A0ABU1ZTN0</accession>
<evidence type="ECO:0000256" key="1">
    <source>
        <dbReference type="ARBA" id="ARBA00003041"/>
    </source>
</evidence>
<dbReference type="Proteomes" id="UP001268089">
    <property type="component" value="Unassembled WGS sequence"/>
</dbReference>
<dbReference type="Pfam" id="PF02108">
    <property type="entry name" value="FliH"/>
    <property type="match status" value="1"/>
</dbReference>
<evidence type="ECO:0000256" key="6">
    <source>
        <dbReference type="ARBA" id="ARBA00022490"/>
    </source>
</evidence>
<dbReference type="InterPro" id="IPR000563">
    <property type="entry name" value="Flag_FliH"/>
</dbReference>
<comment type="subcellular location">
    <subcellularLocation>
        <location evidence="2">Cytoplasm</location>
    </subcellularLocation>
</comment>
<dbReference type="InterPro" id="IPR051472">
    <property type="entry name" value="T3SS_Stator/FliH"/>
</dbReference>
<evidence type="ECO:0000313" key="11">
    <source>
        <dbReference type="EMBL" id="MDR7308895.1"/>
    </source>
</evidence>
<keyword evidence="9" id="KW-1006">Bacterial flagellum protein export</keyword>
<evidence type="ECO:0000256" key="4">
    <source>
        <dbReference type="ARBA" id="ARBA00016507"/>
    </source>
</evidence>
<comment type="caution">
    <text evidence="11">The sequence shown here is derived from an EMBL/GenBank/DDBJ whole genome shotgun (WGS) entry which is preliminary data.</text>
</comment>
<evidence type="ECO:0000256" key="3">
    <source>
        <dbReference type="ARBA" id="ARBA00006602"/>
    </source>
</evidence>
<feature type="domain" description="Flagellar assembly protein FliH/Type III secretion system HrpE" evidence="10">
    <location>
        <begin position="91"/>
        <end position="215"/>
    </location>
</feature>
<dbReference type="RefSeq" id="WP_310346913.1">
    <property type="nucleotide sequence ID" value="NZ_JAVDXO010000016.1"/>
</dbReference>
<organism evidence="11 12">
    <name type="scientific">Rhodoferax saidenbachensis</name>
    <dbReference type="NCBI Taxonomy" id="1484693"/>
    <lineage>
        <taxon>Bacteria</taxon>
        <taxon>Pseudomonadati</taxon>
        <taxon>Pseudomonadota</taxon>
        <taxon>Betaproteobacteria</taxon>
        <taxon>Burkholderiales</taxon>
        <taxon>Comamonadaceae</taxon>
        <taxon>Rhodoferax</taxon>
    </lineage>
</organism>
<dbReference type="EMBL" id="JAVDXO010000016">
    <property type="protein sequence ID" value="MDR7308895.1"/>
    <property type="molecule type" value="Genomic_DNA"/>
</dbReference>
<keyword evidence="6" id="KW-0963">Cytoplasm</keyword>
<dbReference type="InterPro" id="IPR018035">
    <property type="entry name" value="Flagellar_FliH/T3SS_HrpE"/>
</dbReference>
<dbReference type="PRINTS" id="PR01003">
    <property type="entry name" value="FLGFLIH"/>
</dbReference>